<name>A0A3P9IUZ5_ORYLA</name>
<dbReference type="PANTHER" id="PTHR19331:SF22">
    <property type="entry name" value="DELETED IN MALIGNANT BRAIN TUMORS 1 PROTEIN"/>
    <property type="match status" value="1"/>
</dbReference>
<dbReference type="Gene3D" id="3.10.250.10">
    <property type="entry name" value="SRCR-like domain"/>
    <property type="match status" value="2"/>
</dbReference>
<evidence type="ECO:0000256" key="2">
    <source>
        <dbReference type="ARBA" id="ARBA00022525"/>
    </source>
</evidence>
<feature type="disulfide bond" evidence="7">
    <location>
        <begin position="161"/>
        <end position="225"/>
    </location>
</feature>
<dbReference type="InterPro" id="IPR001190">
    <property type="entry name" value="SRCR"/>
</dbReference>
<feature type="disulfide bond" evidence="7">
    <location>
        <begin position="174"/>
        <end position="235"/>
    </location>
</feature>
<evidence type="ECO:0000256" key="4">
    <source>
        <dbReference type="ARBA" id="ARBA00022737"/>
    </source>
</evidence>
<dbReference type="AlphaFoldDB" id="A0A3P9IUZ5"/>
<reference evidence="11" key="3">
    <citation type="submission" date="2025-08" db="UniProtKB">
        <authorList>
            <consortium name="Ensembl"/>
        </authorList>
    </citation>
    <scope>IDENTIFICATION</scope>
    <source>
        <strain evidence="11">HSOK</strain>
    </source>
</reference>
<reference evidence="11 12" key="2">
    <citation type="submission" date="2017-04" db="EMBL/GenBank/DDBJ databases">
        <title>CpG methylation of centromeres and impact of large insertions on vertebrate speciation.</title>
        <authorList>
            <person name="Ichikawa K."/>
            <person name="Yoshimura J."/>
            <person name="Morishita S."/>
        </authorList>
    </citation>
    <scope>NUCLEOTIDE SEQUENCE</scope>
    <source>
        <strain evidence="11 12">HSOK</strain>
    </source>
</reference>
<protein>
    <recommendedName>
        <fullName evidence="10">SRCR domain-containing protein</fullName>
    </recommendedName>
</protein>
<dbReference type="Pfam" id="PF00530">
    <property type="entry name" value="SRCR"/>
    <property type="match status" value="2"/>
</dbReference>
<dbReference type="SMART" id="SM00202">
    <property type="entry name" value="SR"/>
    <property type="match status" value="2"/>
</dbReference>
<sequence>MAADKEQPPPGRSHPPPRPGSAGPLQGSPLPESRRSMGGQSANSSPTRRPAPPPRLEGPMWGPAPGEHPSPRRAPHHPGVLGIPHAPGTSQDPPRKIHPTLLAHGWSSRKQSRSSRLCPGGRHPGEVGFHNRCQIRLVGSGSTRCSGRVEVYHNGSWGTVCDDEWDLNDANVVCRQLSCEPAFQAPGSAHFGQGSDPIWLDDVACSGSESSVTECGHRGYGTHNCNHGEDAGVICSDPIRLVGSGSTRCSGRVEVLHDGVWGTVCDDEWDLNDANVVCRQLSCGTALHVSGSALFGQGSDKIWLDDVACSGSESSLNQCGNKGYGEHNCGHSEDAGVICSGEETFNLLKSLLLLICAVFGGILLLLLFVLFLVYLVHRRRKPKQPAVLFQTQSVCS</sequence>
<keyword evidence="9" id="KW-0812">Transmembrane</keyword>
<keyword evidence="6" id="KW-0325">Glycoprotein</keyword>
<evidence type="ECO:0000256" key="7">
    <source>
        <dbReference type="PROSITE-ProRule" id="PRU00196"/>
    </source>
</evidence>
<evidence type="ECO:0000256" key="8">
    <source>
        <dbReference type="SAM" id="MobiDB-lite"/>
    </source>
</evidence>
<evidence type="ECO:0000256" key="9">
    <source>
        <dbReference type="SAM" id="Phobius"/>
    </source>
</evidence>
<feature type="disulfide bond" evidence="7">
    <location>
        <begin position="278"/>
        <end position="339"/>
    </location>
</feature>
<evidence type="ECO:0000313" key="12">
    <source>
        <dbReference type="Proteomes" id="UP000265200"/>
    </source>
</evidence>
<comment type="subcellular location">
    <subcellularLocation>
        <location evidence="1">Secreted</location>
    </subcellularLocation>
</comment>
<evidence type="ECO:0000259" key="10">
    <source>
        <dbReference type="PROSITE" id="PS50287"/>
    </source>
</evidence>
<dbReference type="GO" id="GO:0016020">
    <property type="term" value="C:membrane"/>
    <property type="evidence" value="ECO:0007669"/>
    <property type="project" value="InterPro"/>
</dbReference>
<organism evidence="11 12">
    <name type="scientific">Oryzias latipes</name>
    <name type="common">Japanese rice fish</name>
    <name type="synonym">Japanese killifish</name>
    <dbReference type="NCBI Taxonomy" id="8090"/>
    <lineage>
        <taxon>Eukaryota</taxon>
        <taxon>Metazoa</taxon>
        <taxon>Chordata</taxon>
        <taxon>Craniata</taxon>
        <taxon>Vertebrata</taxon>
        <taxon>Euteleostomi</taxon>
        <taxon>Actinopterygii</taxon>
        <taxon>Neopterygii</taxon>
        <taxon>Teleostei</taxon>
        <taxon>Neoteleostei</taxon>
        <taxon>Acanthomorphata</taxon>
        <taxon>Ovalentaria</taxon>
        <taxon>Atherinomorphae</taxon>
        <taxon>Beloniformes</taxon>
        <taxon>Adrianichthyidae</taxon>
        <taxon>Oryziinae</taxon>
        <taxon>Oryzias</taxon>
    </lineage>
</organism>
<dbReference type="FunFam" id="3.10.250.10:FF:000006">
    <property type="entry name" value="neurotrypsin isoform X2"/>
    <property type="match status" value="2"/>
</dbReference>
<keyword evidence="9" id="KW-0472">Membrane</keyword>
<keyword evidence="4" id="KW-0677">Repeat</keyword>
<feature type="disulfide bond" evidence="7">
    <location>
        <begin position="205"/>
        <end position="215"/>
    </location>
</feature>
<proteinExistence type="predicted"/>
<feature type="disulfide bond" evidence="7">
    <location>
        <begin position="309"/>
        <end position="319"/>
    </location>
</feature>
<dbReference type="PRINTS" id="PR00258">
    <property type="entry name" value="SPERACTRCPTR"/>
</dbReference>
<keyword evidence="2" id="KW-0964">Secreted</keyword>
<feature type="region of interest" description="Disordered" evidence="8">
    <location>
        <begin position="1"/>
        <end position="123"/>
    </location>
</feature>
<dbReference type="SUPFAM" id="SSF56487">
    <property type="entry name" value="SRCR-like"/>
    <property type="match status" value="2"/>
</dbReference>
<evidence type="ECO:0000256" key="6">
    <source>
        <dbReference type="ARBA" id="ARBA00023180"/>
    </source>
</evidence>
<dbReference type="Ensembl" id="ENSORLT00015009768.1">
    <property type="protein sequence ID" value="ENSORLP00015023721.1"/>
    <property type="gene ID" value="ENSORLG00015003871.1"/>
</dbReference>
<feature type="compositionally biased region" description="Pro residues" evidence="8">
    <location>
        <begin position="8"/>
        <end position="19"/>
    </location>
</feature>
<feature type="domain" description="SRCR" evidence="10">
    <location>
        <begin position="239"/>
        <end position="340"/>
    </location>
</feature>
<reference key="1">
    <citation type="journal article" date="2007" name="Nature">
        <title>The medaka draft genome and insights into vertebrate genome evolution.</title>
        <authorList>
            <person name="Kasahara M."/>
            <person name="Naruse K."/>
            <person name="Sasaki S."/>
            <person name="Nakatani Y."/>
            <person name="Qu W."/>
            <person name="Ahsan B."/>
            <person name="Yamada T."/>
            <person name="Nagayasu Y."/>
            <person name="Doi K."/>
            <person name="Kasai Y."/>
            <person name="Jindo T."/>
            <person name="Kobayashi D."/>
            <person name="Shimada A."/>
            <person name="Toyoda A."/>
            <person name="Kuroki Y."/>
            <person name="Fujiyama A."/>
            <person name="Sasaki T."/>
            <person name="Shimizu A."/>
            <person name="Asakawa S."/>
            <person name="Shimizu N."/>
            <person name="Hashimoto S."/>
            <person name="Yang J."/>
            <person name="Lee Y."/>
            <person name="Matsushima K."/>
            <person name="Sugano S."/>
            <person name="Sakaizumi M."/>
            <person name="Narita T."/>
            <person name="Ohishi K."/>
            <person name="Haga S."/>
            <person name="Ohta F."/>
            <person name="Nomoto H."/>
            <person name="Nogata K."/>
            <person name="Morishita T."/>
            <person name="Endo T."/>
            <person name="Shin-I T."/>
            <person name="Takeda H."/>
            <person name="Morishita S."/>
            <person name="Kohara Y."/>
        </authorList>
    </citation>
    <scope>NUCLEOTIDE SEQUENCE [LARGE SCALE GENOMIC DNA]</scope>
    <source>
        <strain>Hd-rR</strain>
    </source>
</reference>
<keyword evidence="5 7" id="KW-1015">Disulfide bond</keyword>
<feature type="domain" description="SRCR" evidence="10">
    <location>
        <begin position="135"/>
        <end position="236"/>
    </location>
</feature>
<keyword evidence="9" id="KW-1133">Transmembrane helix</keyword>
<dbReference type="Proteomes" id="UP000265200">
    <property type="component" value="Chromosome 20"/>
</dbReference>
<evidence type="ECO:0000256" key="3">
    <source>
        <dbReference type="ARBA" id="ARBA00022729"/>
    </source>
</evidence>
<evidence type="ECO:0000256" key="5">
    <source>
        <dbReference type="ARBA" id="ARBA00023157"/>
    </source>
</evidence>
<keyword evidence="3" id="KW-0732">Signal</keyword>
<accession>A0A3P9IUZ5</accession>
<reference evidence="11" key="4">
    <citation type="submission" date="2025-09" db="UniProtKB">
        <authorList>
            <consortium name="Ensembl"/>
        </authorList>
    </citation>
    <scope>IDENTIFICATION</scope>
    <source>
        <strain evidence="11">HSOK</strain>
    </source>
</reference>
<dbReference type="PANTHER" id="PTHR19331">
    <property type="entry name" value="SCAVENGER RECEPTOR DOMAIN-CONTAINING"/>
    <property type="match status" value="1"/>
</dbReference>
<feature type="transmembrane region" description="Helical" evidence="9">
    <location>
        <begin position="351"/>
        <end position="376"/>
    </location>
</feature>
<dbReference type="InterPro" id="IPR036772">
    <property type="entry name" value="SRCR-like_dom_sf"/>
</dbReference>
<dbReference type="PROSITE" id="PS50287">
    <property type="entry name" value="SRCR_2"/>
    <property type="match status" value="2"/>
</dbReference>
<feature type="disulfide bond" evidence="7">
    <location>
        <begin position="265"/>
        <end position="329"/>
    </location>
</feature>
<evidence type="ECO:0000313" key="11">
    <source>
        <dbReference type="Ensembl" id="ENSORLP00015023721.1"/>
    </source>
</evidence>
<evidence type="ECO:0000256" key="1">
    <source>
        <dbReference type="ARBA" id="ARBA00004613"/>
    </source>
</evidence>